<evidence type="ECO:0000256" key="6">
    <source>
        <dbReference type="SAM" id="Phobius"/>
    </source>
</evidence>
<keyword evidence="5 6" id="KW-0472">Membrane</keyword>
<dbReference type="OrthoDB" id="10071849at2759"/>
<feature type="transmembrane region" description="Helical" evidence="6">
    <location>
        <begin position="79"/>
        <end position="104"/>
    </location>
</feature>
<dbReference type="GeneID" id="109390028"/>
<dbReference type="PANTHER" id="PTHR23320:SF128">
    <property type="entry name" value="MEMBRANE-SPANNING 4-DOMAINS SUBFAMILY A MEMBER 4A"/>
    <property type="match status" value="1"/>
</dbReference>
<protein>
    <submittedName>
        <fullName evidence="8 9">Membrane-spanning 4-domains subfamily A member 4A isoform X2</fullName>
    </submittedName>
</protein>
<gene>
    <name evidence="8 9 10" type="primary">MS4A4A</name>
</gene>
<dbReference type="GO" id="GO:0005886">
    <property type="term" value="C:plasma membrane"/>
    <property type="evidence" value="ECO:0007669"/>
    <property type="project" value="TreeGrafter"/>
</dbReference>
<dbReference type="CTD" id="51338"/>
<evidence type="ECO:0000256" key="5">
    <source>
        <dbReference type="ARBA" id="ARBA00023136"/>
    </source>
</evidence>
<comment type="similarity">
    <text evidence="2">Belongs to the MS4A family.</text>
</comment>
<accession>A0A8B7SFV4</accession>
<comment type="subcellular location">
    <subcellularLocation>
        <location evidence="1">Membrane</location>
        <topology evidence="1">Multi-pass membrane protein</topology>
    </subcellularLocation>
</comment>
<dbReference type="PANTHER" id="PTHR23320">
    <property type="entry name" value="MEMBRANE-SPANNING 4-DOMAINS SUBFAMILY A MS4A -RELATED"/>
    <property type="match status" value="1"/>
</dbReference>
<dbReference type="Pfam" id="PF04103">
    <property type="entry name" value="CD20"/>
    <property type="match status" value="1"/>
</dbReference>
<keyword evidence="7" id="KW-1185">Reference proteome</keyword>
<evidence type="ECO:0000256" key="1">
    <source>
        <dbReference type="ARBA" id="ARBA00004141"/>
    </source>
</evidence>
<evidence type="ECO:0000256" key="3">
    <source>
        <dbReference type="ARBA" id="ARBA00022692"/>
    </source>
</evidence>
<organism evidence="7 10">
    <name type="scientific">Hipposideros armiger</name>
    <name type="common">Great Himalayan leaf-nosed bat</name>
    <dbReference type="NCBI Taxonomy" id="186990"/>
    <lineage>
        <taxon>Eukaryota</taxon>
        <taxon>Metazoa</taxon>
        <taxon>Chordata</taxon>
        <taxon>Craniata</taxon>
        <taxon>Vertebrata</taxon>
        <taxon>Euteleostomi</taxon>
        <taxon>Mammalia</taxon>
        <taxon>Eutheria</taxon>
        <taxon>Laurasiatheria</taxon>
        <taxon>Chiroptera</taxon>
        <taxon>Yinpterochiroptera</taxon>
        <taxon>Rhinolophoidea</taxon>
        <taxon>Hipposideridae</taxon>
        <taxon>Hipposideros</taxon>
    </lineage>
</organism>
<dbReference type="InterPro" id="IPR007237">
    <property type="entry name" value="CD20-like"/>
</dbReference>
<sequence>MTTMQHSQTTPEAGPNMVQLGQPVAVQPYMWKEMIEKFLKGEPKVLGVVQVLISLMILSLGIIIMSVTVPNYYVYSSTFLVYTGYTVWGPVMFIFSGSLSIAAGMKTTKGLVRSSLGLNITSSVFAAVGLILTSISLSINSIGHYHCSYHDKLDSCFIMGRLFLGMEAMVLILTLLEFCIAVSLSTFGSKVLCYNSGQVLYILPSNVRMAEAAPSATFPTELMPPTYQEKNNPENLF</sequence>
<name>A0A8B7SFV4_HIPAR</name>
<reference evidence="8 9" key="1">
    <citation type="submission" date="2025-04" db="UniProtKB">
        <authorList>
            <consortium name="RefSeq"/>
        </authorList>
    </citation>
    <scope>IDENTIFICATION</scope>
    <source>
        <tissue evidence="8 9">Muscle</tissue>
    </source>
</reference>
<dbReference type="RefSeq" id="XP_019511560.1">
    <property type="nucleotide sequence ID" value="XM_019656015.1"/>
</dbReference>
<dbReference type="AlphaFoldDB" id="A0A8B7SFV4"/>
<feature type="transmembrane region" description="Helical" evidence="6">
    <location>
        <begin position="162"/>
        <end position="184"/>
    </location>
</feature>
<dbReference type="RefSeq" id="XP_019511563.1">
    <property type="nucleotide sequence ID" value="XM_019656018.1"/>
</dbReference>
<dbReference type="GO" id="GO:0005794">
    <property type="term" value="C:Golgi apparatus"/>
    <property type="evidence" value="ECO:0007669"/>
    <property type="project" value="TreeGrafter"/>
</dbReference>
<keyword evidence="4 6" id="KW-1133">Transmembrane helix</keyword>
<evidence type="ECO:0000313" key="9">
    <source>
        <dbReference type="RefSeq" id="XP_019511563.1"/>
    </source>
</evidence>
<proteinExistence type="inferred from homology"/>
<dbReference type="Proteomes" id="UP000694851">
    <property type="component" value="Unplaced"/>
</dbReference>
<dbReference type="InterPro" id="IPR030417">
    <property type="entry name" value="MS4A"/>
</dbReference>
<feature type="transmembrane region" description="Helical" evidence="6">
    <location>
        <begin position="116"/>
        <end position="142"/>
    </location>
</feature>
<keyword evidence="3 6" id="KW-0812">Transmembrane</keyword>
<evidence type="ECO:0000313" key="7">
    <source>
        <dbReference type="Proteomes" id="UP000694851"/>
    </source>
</evidence>
<evidence type="ECO:0000313" key="8">
    <source>
        <dbReference type="RefSeq" id="XP_019511560.1"/>
    </source>
</evidence>
<feature type="transmembrane region" description="Helical" evidence="6">
    <location>
        <begin position="45"/>
        <end position="67"/>
    </location>
</feature>
<evidence type="ECO:0000256" key="2">
    <source>
        <dbReference type="ARBA" id="ARBA00009565"/>
    </source>
</evidence>
<evidence type="ECO:0000256" key="4">
    <source>
        <dbReference type="ARBA" id="ARBA00022989"/>
    </source>
</evidence>
<evidence type="ECO:0000313" key="10">
    <source>
        <dbReference type="RefSeq" id="XP_019511564.1"/>
    </source>
</evidence>
<dbReference type="RefSeq" id="XP_019511564.1">
    <property type="nucleotide sequence ID" value="XM_019656019.1"/>
</dbReference>